<dbReference type="Gene3D" id="1.10.620.20">
    <property type="entry name" value="Ribonucleotide Reductase, subunit A"/>
    <property type="match status" value="1"/>
</dbReference>
<organism evidence="5 6">
    <name type="scientific">Mycolicibacterium madagascariense</name>
    <dbReference type="NCBI Taxonomy" id="212765"/>
    <lineage>
        <taxon>Bacteria</taxon>
        <taxon>Bacillati</taxon>
        <taxon>Actinomycetota</taxon>
        <taxon>Actinomycetes</taxon>
        <taxon>Mycobacteriales</taxon>
        <taxon>Mycobacteriaceae</taxon>
        <taxon>Mycolicibacterium</taxon>
    </lineage>
</organism>
<keyword evidence="6" id="KW-1185">Reference proteome</keyword>
<dbReference type="Proteomes" id="UP000466517">
    <property type="component" value="Chromosome"/>
</dbReference>
<gene>
    <name evidence="5" type="ORF">MMAD_01670</name>
</gene>
<proteinExistence type="predicted"/>
<dbReference type="InterPro" id="IPR003430">
    <property type="entry name" value="Phenol_Hydrox"/>
</dbReference>
<evidence type="ECO:0000256" key="2">
    <source>
        <dbReference type="ARBA" id="ARBA00023002"/>
    </source>
</evidence>
<dbReference type="AlphaFoldDB" id="A0A7I7X8Y1"/>
<dbReference type="GO" id="GO:0016709">
    <property type="term" value="F:oxidoreductase activity, acting on paired donors, with incorporation or reduction of molecular oxygen, NAD(P)H as one donor, and incorporation of one atom of oxygen"/>
    <property type="evidence" value="ECO:0007669"/>
    <property type="project" value="InterPro"/>
</dbReference>
<evidence type="ECO:0000313" key="6">
    <source>
        <dbReference type="Proteomes" id="UP000466517"/>
    </source>
</evidence>
<evidence type="ECO:0000256" key="1">
    <source>
        <dbReference type="ARBA" id="ARBA00012710"/>
    </source>
</evidence>
<dbReference type="InterPro" id="IPR012348">
    <property type="entry name" value="RNR-like"/>
</dbReference>
<keyword evidence="3" id="KW-0503">Monooxygenase</keyword>
<evidence type="ECO:0000313" key="5">
    <source>
        <dbReference type="EMBL" id="BBZ25872.1"/>
    </source>
</evidence>
<reference evidence="5 6" key="1">
    <citation type="journal article" date="2019" name="Emerg. Microbes Infect.">
        <title>Comprehensive subspecies identification of 175 nontuberculous mycobacteria species based on 7547 genomic profiles.</title>
        <authorList>
            <person name="Matsumoto Y."/>
            <person name="Kinjo T."/>
            <person name="Motooka D."/>
            <person name="Nabeya D."/>
            <person name="Jung N."/>
            <person name="Uechi K."/>
            <person name="Horii T."/>
            <person name="Iida T."/>
            <person name="Fujita J."/>
            <person name="Nakamura S."/>
        </authorList>
    </citation>
    <scope>NUCLEOTIDE SEQUENCE [LARGE SCALE GENOMIC DNA]</scope>
    <source>
        <strain evidence="5 6">JCM 13574</strain>
    </source>
</reference>
<dbReference type="PIRSF" id="PIRSF000040">
    <property type="entry name" value="MMOH_comp"/>
    <property type="match status" value="1"/>
</dbReference>
<evidence type="ECO:0000256" key="4">
    <source>
        <dbReference type="ARBA" id="ARBA00048941"/>
    </source>
</evidence>
<comment type="catalytic activity">
    <reaction evidence="4">
        <text>propane + NADH + O2 + H(+) = propan-2-ol + NAD(+) + H2O</text>
        <dbReference type="Rhea" id="RHEA:49992"/>
        <dbReference type="ChEBI" id="CHEBI:15377"/>
        <dbReference type="ChEBI" id="CHEBI:15378"/>
        <dbReference type="ChEBI" id="CHEBI:15379"/>
        <dbReference type="ChEBI" id="CHEBI:17824"/>
        <dbReference type="ChEBI" id="CHEBI:32879"/>
        <dbReference type="ChEBI" id="CHEBI:57540"/>
        <dbReference type="ChEBI" id="CHEBI:57945"/>
        <dbReference type="EC" id="1.14.13.227"/>
    </reaction>
</comment>
<dbReference type="Pfam" id="PF02332">
    <property type="entry name" value="Phenol_Hydrox"/>
    <property type="match status" value="1"/>
</dbReference>
<dbReference type="EMBL" id="AP022610">
    <property type="protein sequence ID" value="BBZ25872.1"/>
    <property type="molecule type" value="Genomic_DNA"/>
</dbReference>
<evidence type="ECO:0000256" key="3">
    <source>
        <dbReference type="ARBA" id="ARBA00023033"/>
    </source>
</evidence>
<dbReference type="InterPro" id="IPR009078">
    <property type="entry name" value="Ferritin-like_SF"/>
</dbReference>
<dbReference type="KEGG" id="mmag:MMAD_01670"/>
<dbReference type="InterPro" id="IPR012078">
    <property type="entry name" value="MP_mOase_hydro"/>
</dbReference>
<dbReference type="EC" id="1.14.13.227" evidence="1"/>
<dbReference type="SUPFAM" id="SSF47240">
    <property type="entry name" value="Ferritin-like"/>
    <property type="match status" value="1"/>
</dbReference>
<protein>
    <recommendedName>
        <fullName evidence="1">propane 2-monooxygenase</fullName>
        <ecNumber evidence="1">1.14.13.227</ecNumber>
    </recommendedName>
</protein>
<name>A0A7I7X8Y1_9MYCO</name>
<keyword evidence="2" id="KW-0560">Oxidoreductase</keyword>
<dbReference type="RefSeq" id="WP_163731118.1">
    <property type="nucleotide sequence ID" value="NZ_AP022610.1"/>
</dbReference>
<accession>A0A7I7X8Y1</accession>
<sequence length="334" mass="37569">MTRPDRPPARKTYTRLQTGRRIPTEYELTSTDLHYNYPRRFELPANNPVVDWYHRYREGSALQAHDWEGFADPRSTTYRMYTQLQDGREDVIDGLLREVDDTGYDARLDDEWVAFLDRWYSPLRFPVHGLQMLAAYVAQLAPSSRITSCAAFQTGDEMRRIQRIAYRTVQLATAPLSDEAVARQRAAWEDAAAFQPLRELVERALVAYDWGESFIVTNAVVKPRLDRLVNQHVAGTLATANGDPILASIHFSLDEDAHWHRQWTAALIRHAVADDAANAEVLSGWIEKWTPLASEALAALAGVTAEAPVPLDPSAVTAGIEDAVSREVDAALTR</sequence>